<keyword evidence="5 8" id="KW-0324">Glycolysis</keyword>
<dbReference type="CDD" id="cd05016">
    <property type="entry name" value="SIS_PGI_2"/>
    <property type="match status" value="1"/>
</dbReference>
<dbReference type="PATRIC" id="fig|1403316.3.peg.12"/>
<dbReference type="GO" id="GO:0004347">
    <property type="term" value="F:glucose-6-phosphate isomerase activity"/>
    <property type="evidence" value="ECO:0007669"/>
    <property type="project" value="UniProtKB-EC"/>
</dbReference>
<dbReference type="GO" id="GO:0097367">
    <property type="term" value="F:carbohydrate derivative binding"/>
    <property type="evidence" value="ECO:0007669"/>
    <property type="project" value="InterPro"/>
</dbReference>
<dbReference type="PROSITE" id="PS00174">
    <property type="entry name" value="P_GLUCOSE_ISOMERASE_2"/>
    <property type="match status" value="1"/>
</dbReference>
<dbReference type="OrthoDB" id="140919at2"/>
<dbReference type="EC" id="5.3.1.9" evidence="3 8"/>
<dbReference type="GO" id="GO:0005829">
    <property type="term" value="C:cytosol"/>
    <property type="evidence" value="ECO:0007669"/>
    <property type="project" value="TreeGrafter"/>
</dbReference>
<dbReference type="RefSeq" id="WP_022768694.1">
    <property type="nucleotide sequence ID" value="NC_022575.1"/>
</dbReference>
<reference evidence="10 11" key="1">
    <citation type="journal article" date="2013" name="Genome Announc.">
        <title>Genome Sequence of Mycoplasma parvum (Formerly Eperythrozoon parvum), a Diminutive Hemoplasma of the Pig.</title>
        <authorList>
            <person name="do Nascimento N.C."/>
            <person name="Dos Santos A.P."/>
            <person name="Chu Y."/>
            <person name="Guimaraes A.M."/>
            <person name="Pagliaro A."/>
            <person name="Messick J.B."/>
        </authorList>
    </citation>
    <scope>NUCLEOTIDE SEQUENCE [LARGE SCALE GENOMIC DNA]</scope>
    <source>
        <strain evidence="10 11">Indiana</strain>
    </source>
</reference>
<evidence type="ECO:0000313" key="10">
    <source>
        <dbReference type="EMBL" id="AGX88805.1"/>
    </source>
</evidence>
<evidence type="ECO:0000256" key="5">
    <source>
        <dbReference type="ARBA" id="ARBA00023152"/>
    </source>
</evidence>
<protein>
    <recommendedName>
        <fullName evidence="3 8">Glucose-6-phosphate isomerase</fullName>
        <ecNumber evidence="3 8">5.3.1.9</ecNumber>
    </recommendedName>
</protein>
<dbReference type="InterPro" id="IPR001672">
    <property type="entry name" value="G6P_Isomerase"/>
</dbReference>
<dbReference type="STRING" id="1403316.PRV_00070"/>
<evidence type="ECO:0000256" key="8">
    <source>
        <dbReference type="RuleBase" id="RU000612"/>
    </source>
</evidence>
<evidence type="ECO:0000256" key="7">
    <source>
        <dbReference type="ARBA" id="ARBA00029321"/>
    </source>
</evidence>
<gene>
    <name evidence="10" type="ORF">PRV_00070</name>
</gene>
<comment type="pathway">
    <text evidence="1 8">Carbohydrate degradation; glycolysis; D-glyceraldehyde 3-phosphate and glycerone phosphate from D-glucose: step 2/4.</text>
</comment>
<dbReference type="Pfam" id="PF00342">
    <property type="entry name" value="PGI"/>
    <property type="match status" value="1"/>
</dbReference>
<keyword evidence="4 8" id="KW-0312">Gluconeogenesis</keyword>
<evidence type="ECO:0000256" key="4">
    <source>
        <dbReference type="ARBA" id="ARBA00022432"/>
    </source>
</evidence>
<sequence>MPVGMNFSFISSISLDEMKKKYSHKLLEIFSNIQTRKAQGIEMTAWIPWVYEDHSDIFDQIQKIKNDWVADKVETVVVIGTGGSYLGAKALLDFVLPKFQPRELEIFFLPYFANRYVEETLNYLKNKKFAIVIISKSGSTLESAVTFRILREMLFNRERENHSKYIIAVTEADSKLFNLSKNHGYHIFEIKHGIGGRYATLTPVGLVPAILAGISGNELIRGARDCHKDCYHMEFSFNLPFQYAAYRNYFFNEKKLANECFVSYEPQLNGILEKAKQLFAESEGKEEKGLMPVILDNTLDLHSVGQLLQEGNVSFFETVIWVRDKERVFLRESVFKNDDQLDWLKGISLLEMNHAAMKGTAQAHQARINKVNTLVLSLQDWTPYTFGYFYFFLCLSAMFSAYLFEVNPFDQPGVEGYKRRMIELLKRE</sequence>
<dbReference type="PANTHER" id="PTHR11469:SF1">
    <property type="entry name" value="GLUCOSE-6-PHOSPHATE ISOMERASE"/>
    <property type="match status" value="1"/>
</dbReference>
<evidence type="ECO:0000256" key="2">
    <source>
        <dbReference type="ARBA" id="ARBA00006604"/>
    </source>
</evidence>
<dbReference type="Proteomes" id="UP000017119">
    <property type="component" value="Chromosome"/>
</dbReference>
<dbReference type="Gene3D" id="3.40.50.10490">
    <property type="entry name" value="Glucose-6-phosphate isomerase like protein, domain 1"/>
    <property type="match status" value="2"/>
</dbReference>
<dbReference type="GO" id="GO:0051156">
    <property type="term" value="P:glucose 6-phosphate metabolic process"/>
    <property type="evidence" value="ECO:0007669"/>
    <property type="project" value="TreeGrafter"/>
</dbReference>
<dbReference type="PROSITE" id="PS51463">
    <property type="entry name" value="P_GLUCOSE_ISOMERASE_3"/>
    <property type="match status" value="1"/>
</dbReference>
<evidence type="ECO:0000256" key="9">
    <source>
        <dbReference type="SAM" id="Phobius"/>
    </source>
</evidence>
<accession>U5NBV5</accession>
<feature type="transmembrane region" description="Helical" evidence="9">
    <location>
        <begin position="386"/>
        <end position="404"/>
    </location>
</feature>
<keyword evidence="6 8" id="KW-0413">Isomerase</keyword>
<dbReference type="UniPathway" id="UPA00109">
    <property type="reaction ID" value="UER00181"/>
</dbReference>
<proteinExistence type="inferred from homology"/>
<organism evidence="10 11">
    <name type="scientific">Mycoplasma parvum str. Indiana</name>
    <dbReference type="NCBI Taxonomy" id="1403316"/>
    <lineage>
        <taxon>Bacteria</taxon>
        <taxon>Bacillati</taxon>
        <taxon>Mycoplasmatota</taxon>
        <taxon>Mollicutes</taxon>
        <taxon>Mycoplasmataceae</taxon>
        <taxon>Mycoplasma</taxon>
    </lineage>
</organism>
<dbReference type="EMBL" id="CP006771">
    <property type="protein sequence ID" value="AGX88805.1"/>
    <property type="molecule type" value="Genomic_DNA"/>
</dbReference>
<dbReference type="PANTHER" id="PTHR11469">
    <property type="entry name" value="GLUCOSE-6-PHOSPHATE ISOMERASE"/>
    <property type="match status" value="1"/>
</dbReference>
<dbReference type="GO" id="GO:0006094">
    <property type="term" value="P:gluconeogenesis"/>
    <property type="evidence" value="ECO:0007669"/>
    <property type="project" value="UniProtKB-KW"/>
</dbReference>
<comment type="catalytic activity">
    <reaction evidence="7 8">
        <text>alpha-D-glucose 6-phosphate = beta-D-fructose 6-phosphate</text>
        <dbReference type="Rhea" id="RHEA:11816"/>
        <dbReference type="ChEBI" id="CHEBI:57634"/>
        <dbReference type="ChEBI" id="CHEBI:58225"/>
        <dbReference type="EC" id="5.3.1.9"/>
    </reaction>
</comment>
<dbReference type="KEGG" id="mpv:PRV_00070"/>
<dbReference type="CDD" id="cd05015">
    <property type="entry name" value="SIS_PGI_1"/>
    <property type="match status" value="1"/>
</dbReference>
<dbReference type="PRINTS" id="PR00662">
    <property type="entry name" value="G6PISOMERASE"/>
</dbReference>
<dbReference type="GO" id="GO:0048029">
    <property type="term" value="F:monosaccharide binding"/>
    <property type="evidence" value="ECO:0007669"/>
    <property type="project" value="TreeGrafter"/>
</dbReference>
<evidence type="ECO:0000256" key="1">
    <source>
        <dbReference type="ARBA" id="ARBA00004926"/>
    </source>
</evidence>
<keyword evidence="9" id="KW-1133">Transmembrane helix</keyword>
<comment type="similarity">
    <text evidence="2 8">Belongs to the GPI family.</text>
</comment>
<dbReference type="GO" id="GO:0006096">
    <property type="term" value="P:glycolytic process"/>
    <property type="evidence" value="ECO:0007669"/>
    <property type="project" value="UniProtKB-UniPathway"/>
</dbReference>
<evidence type="ECO:0000313" key="11">
    <source>
        <dbReference type="Proteomes" id="UP000017119"/>
    </source>
</evidence>
<evidence type="ECO:0000256" key="6">
    <source>
        <dbReference type="ARBA" id="ARBA00023235"/>
    </source>
</evidence>
<keyword evidence="11" id="KW-1185">Reference proteome</keyword>
<dbReference type="InterPro" id="IPR035476">
    <property type="entry name" value="SIS_PGI_1"/>
</dbReference>
<dbReference type="InterPro" id="IPR046348">
    <property type="entry name" value="SIS_dom_sf"/>
</dbReference>
<evidence type="ECO:0000256" key="3">
    <source>
        <dbReference type="ARBA" id="ARBA00011952"/>
    </source>
</evidence>
<dbReference type="AlphaFoldDB" id="U5NBV5"/>
<dbReference type="HOGENOM" id="CLU_037303_0_1_14"/>
<dbReference type="InterPro" id="IPR035482">
    <property type="entry name" value="SIS_PGI_2"/>
</dbReference>
<keyword evidence="9" id="KW-0472">Membrane</keyword>
<dbReference type="SUPFAM" id="SSF53697">
    <property type="entry name" value="SIS domain"/>
    <property type="match status" value="1"/>
</dbReference>
<name>U5NBV5_9MOLU</name>
<dbReference type="InterPro" id="IPR018189">
    <property type="entry name" value="Phosphoglucose_isomerase_CS"/>
</dbReference>
<keyword evidence="9" id="KW-0812">Transmembrane</keyword>